<dbReference type="GO" id="GO:0006488">
    <property type="term" value="P:dolichol-linked oligosaccharide biosynthetic process"/>
    <property type="evidence" value="ECO:0007669"/>
    <property type="project" value="InterPro"/>
</dbReference>
<dbReference type="RefSeq" id="XP_018709527.1">
    <property type="nucleotide sequence ID" value="XM_018858169.1"/>
</dbReference>
<sequence>MASENALCAWVICAVVPLCLCLIRVIAVLPALRDGRKQKSHSESDIPVDTSLMIFLGSGGHTGEMLRLLENTDISQCHRTWLVSSGDAASLMKAKKYEESTRSFKNVNYAELHRARKVGESLALSTLSTIKSIFSTVQQLSLLPKPDILLVNGPGTSVPIAYTLFFMSLFGGCKTKIVYIESLARVHNLSLSGRLIMPIANRFLVQWAPLAFKYQRAEYYGILI</sequence>
<dbReference type="Proteomes" id="UP000092555">
    <property type="component" value="Unassembled WGS sequence"/>
</dbReference>
<comment type="subunit">
    <text evidence="4 11">Heterodimer with ALG13 to form a functional enzyme.</text>
</comment>
<keyword evidence="9 11" id="KW-0472">Membrane</keyword>
<keyword evidence="13" id="KW-1185">Reference proteome</keyword>
<dbReference type="InterPro" id="IPR013969">
    <property type="entry name" value="Oligosacch_biosynth_Alg14"/>
</dbReference>
<dbReference type="PANTHER" id="PTHR12154:SF4">
    <property type="entry name" value="UDP-N-ACETYLGLUCOSAMINE TRANSFERASE SUBUNIT ALG14 HOMOLOG"/>
    <property type="match status" value="1"/>
</dbReference>
<dbReference type="Pfam" id="PF08660">
    <property type="entry name" value="Alg14"/>
    <property type="match status" value="1"/>
</dbReference>
<dbReference type="OrthoDB" id="17098at2759"/>
<evidence type="ECO:0000256" key="8">
    <source>
        <dbReference type="ARBA" id="ARBA00022989"/>
    </source>
</evidence>
<keyword evidence="7 11" id="KW-0256">Endoplasmic reticulum</keyword>
<evidence type="ECO:0000256" key="9">
    <source>
        <dbReference type="ARBA" id="ARBA00023136"/>
    </source>
</evidence>
<evidence type="ECO:0000256" key="1">
    <source>
        <dbReference type="ARBA" id="ARBA00004389"/>
    </source>
</evidence>
<gene>
    <name evidence="11" type="primary">ALG14</name>
    <name evidence="12" type="ORF">METBIDRAFT_47464</name>
</gene>
<evidence type="ECO:0000256" key="5">
    <source>
        <dbReference type="ARBA" id="ARBA00017467"/>
    </source>
</evidence>
<organism evidence="12 13">
    <name type="scientific">Metschnikowia bicuspidata var. bicuspidata NRRL YB-4993</name>
    <dbReference type="NCBI Taxonomy" id="869754"/>
    <lineage>
        <taxon>Eukaryota</taxon>
        <taxon>Fungi</taxon>
        <taxon>Dikarya</taxon>
        <taxon>Ascomycota</taxon>
        <taxon>Saccharomycotina</taxon>
        <taxon>Pichiomycetes</taxon>
        <taxon>Metschnikowiaceae</taxon>
        <taxon>Metschnikowia</taxon>
    </lineage>
</organism>
<dbReference type="Gene3D" id="3.40.50.2000">
    <property type="entry name" value="Glycogen Phosphorylase B"/>
    <property type="match status" value="1"/>
</dbReference>
<evidence type="ECO:0000256" key="6">
    <source>
        <dbReference type="ARBA" id="ARBA00022692"/>
    </source>
</evidence>
<dbReference type="EMBL" id="LXTC01000008">
    <property type="protein sequence ID" value="OBA18992.1"/>
    <property type="molecule type" value="Genomic_DNA"/>
</dbReference>
<evidence type="ECO:0000256" key="4">
    <source>
        <dbReference type="ARBA" id="ARBA00011335"/>
    </source>
</evidence>
<evidence type="ECO:0000256" key="10">
    <source>
        <dbReference type="ARBA" id="ARBA00032062"/>
    </source>
</evidence>
<comment type="subcellular location">
    <subcellularLocation>
        <location evidence="1 11">Endoplasmic reticulum membrane</location>
        <topology evidence="1 11">Single-pass membrane protein</topology>
    </subcellularLocation>
    <subcellularLocation>
        <location evidence="2">Nucleus membrane</location>
        <topology evidence="2">Single-pass membrane protein</topology>
    </subcellularLocation>
</comment>
<feature type="transmembrane region" description="Helical" evidence="11">
    <location>
        <begin position="6"/>
        <end position="32"/>
    </location>
</feature>
<dbReference type="GO" id="GO:0004577">
    <property type="term" value="F:N-acetylglucosaminyldiphosphodolichol N-acetylglucosaminyltransferase activity"/>
    <property type="evidence" value="ECO:0007669"/>
    <property type="project" value="TreeGrafter"/>
</dbReference>
<evidence type="ECO:0000256" key="3">
    <source>
        <dbReference type="ARBA" id="ARBA00009731"/>
    </source>
</evidence>
<proteinExistence type="inferred from homology"/>
<dbReference type="GO" id="GO:0043541">
    <property type="term" value="C:UDP-N-acetylglucosamine transferase complex"/>
    <property type="evidence" value="ECO:0007669"/>
    <property type="project" value="TreeGrafter"/>
</dbReference>
<evidence type="ECO:0000256" key="11">
    <source>
        <dbReference type="RuleBase" id="RU362127"/>
    </source>
</evidence>
<comment type="function">
    <text evidence="11">Involved in protein N-glycosylation. Essential for the second step of the dolichol-linked oligosaccharide pathway. Anchors the catalytic subunit ALG13 to the ER.</text>
</comment>
<dbReference type="PANTHER" id="PTHR12154">
    <property type="entry name" value="GLYCOSYL TRANSFERASE-RELATED"/>
    <property type="match status" value="1"/>
</dbReference>
<accession>A0A1A0H506</accession>
<evidence type="ECO:0000313" key="12">
    <source>
        <dbReference type="EMBL" id="OBA18992.1"/>
    </source>
</evidence>
<keyword evidence="8 11" id="KW-1133">Transmembrane helix</keyword>
<dbReference type="GeneID" id="30031145"/>
<comment type="similarity">
    <text evidence="3 11">Belongs to the ALG14 family.</text>
</comment>
<comment type="caution">
    <text evidence="12">The sequence shown here is derived from an EMBL/GenBank/DDBJ whole genome shotgun (WGS) entry which is preliminary data.</text>
</comment>
<name>A0A1A0H506_9ASCO</name>
<dbReference type="STRING" id="869754.A0A1A0H506"/>
<dbReference type="AlphaFoldDB" id="A0A1A0H506"/>
<dbReference type="GO" id="GO:0031965">
    <property type="term" value="C:nuclear membrane"/>
    <property type="evidence" value="ECO:0007669"/>
    <property type="project" value="UniProtKB-SubCell"/>
</dbReference>
<evidence type="ECO:0000256" key="7">
    <source>
        <dbReference type="ARBA" id="ARBA00022824"/>
    </source>
</evidence>
<keyword evidence="6 11" id="KW-0812">Transmembrane</keyword>
<evidence type="ECO:0000256" key="2">
    <source>
        <dbReference type="ARBA" id="ARBA00004590"/>
    </source>
</evidence>
<protein>
    <recommendedName>
        <fullName evidence="5 11">UDP-N-acetylglucosamine transferase subunit ALG14</fullName>
    </recommendedName>
    <alternativeName>
        <fullName evidence="10 11">Asparagine-linked glycosylation protein 14</fullName>
    </alternativeName>
</protein>
<evidence type="ECO:0000313" key="13">
    <source>
        <dbReference type="Proteomes" id="UP000092555"/>
    </source>
</evidence>
<reference evidence="12 13" key="1">
    <citation type="submission" date="2016-05" db="EMBL/GenBank/DDBJ databases">
        <title>Comparative genomics of biotechnologically important yeasts.</title>
        <authorList>
            <consortium name="DOE Joint Genome Institute"/>
            <person name="Riley R."/>
            <person name="Haridas S."/>
            <person name="Wolfe K.H."/>
            <person name="Lopes M.R."/>
            <person name="Hittinger C.T."/>
            <person name="Goker M."/>
            <person name="Salamov A."/>
            <person name="Wisecaver J."/>
            <person name="Long T.M."/>
            <person name="Aerts A.L."/>
            <person name="Barry K."/>
            <person name="Choi C."/>
            <person name="Clum A."/>
            <person name="Coughlan A.Y."/>
            <person name="Deshpande S."/>
            <person name="Douglass A.P."/>
            <person name="Hanson S.J."/>
            <person name="Klenk H.-P."/>
            <person name="LaButti K."/>
            <person name="Lapidus A."/>
            <person name="Lindquist E."/>
            <person name="Lipzen A."/>
            <person name="Meier-kolthoff J.P."/>
            <person name="Ohm R.A."/>
            <person name="Otillar R.P."/>
            <person name="Pangilinan J."/>
            <person name="Peng Y."/>
            <person name="Rokas A."/>
            <person name="Rosa C.A."/>
            <person name="Scheuner C."/>
            <person name="Sibirny A.A."/>
            <person name="Slot J.C."/>
            <person name="Stielow J.B."/>
            <person name="Sun H."/>
            <person name="Kurtzman C.P."/>
            <person name="Blackwell M."/>
            <person name="Grigoriev I.V."/>
            <person name="Jeffries T.W."/>
        </authorList>
    </citation>
    <scope>NUCLEOTIDE SEQUENCE [LARGE SCALE GENOMIC DNA]</scope>
    <source>
        <strain evidence="12 13">NRRL YB-4993</strain>
    </source>
</reference>